<feature type="region of interest" description="Disordered" evidence="1">
    <location>
        <begin position="531"/>
        <end position="552"/>
    </location>
</feature>
<keyword evidence="3" id="KW-1185">Reference proteome</keyword>
<feature type="region of interest" description="Disordered" evidence="1">
    <location>
        <begin position="1524"/>
        <end position="1560"/>
    </location>
</feature>
<sequence>MKYKKQKKMFNNNMVAIMTAAGGIGTQAANFHQILSNSSVERDQNTQVFTKPSILHQNKAVLQTEMAKTQKLGRLSTIRDHKTHSKQRGHHQQERNYESLVQTNGLKNNPYTNSLLLQYQQSQGTPEKVKGYHSSANKNDSNRLHRAKVYSYNKAQITQGNIEQMNLNEVAQSQLGGAVDMHREIFQFGVYNEVQKAHNPEYIDATVLQTSVNSTLDLPFIKKPVRLKDQRKKRISQIESVIPLQQSNYAHLAGDQNSQMKFQQGFFINRRATQIRAKTEDLDENSILKQISSPPTKKPGTKLEKRSPPLIKNSANVPQDNLFMQERSFDGSILQAMKQQYNNQGKLHSHELPDASHLIEEDSKSPFLDSSKLPPPQMIQQQQYSSSVKHRSNNHLYQYIDSKYQSYKGNNQRLNEYVKKRGSQQVAQQVSGSPQEYIADEIKGFADASFDQMDTKQLYQALIKTQNHFQQNFQENPIEDFNSQNSTNAGEEVSKGSRKGFRIKFKGDSSKINYSGATANTILTKVKEQKIEHSTIESEAQRSTRGRSQRESILHGDKVPIDIQQFNFIDTIRKKFKEQKYMKREDVLKLLKQIQHSEGDGKGKQKVFDQSDVFKGLQFNNSNIQMMTGSPGDQRVFNLTHQQQQFMNLFNKDRQKETNTPHEKRNNISQSVMHQQHQKTAETQDNSNIFKNIFTVKYSRLGNTQKIIKNMLDNGAISEEIMSNKFFAFPKGAGGKHARNVNRNGAKTADVPHYEDVRGKIVQVSPIQKCEENLMGTFEETDGGCREEINTVMKIGLKSLQKFERQSGASSKRSRSSPQTNLLQVNGVYLNAWGAMSLYNGVDPQQATVFFEMVKADRQGLLTNDLNQLKKDLQEYYLKEKLAKGCVSKQINLQTRYPGLTNASPLKFNIISNSNGNGSAGAVKVASAAVQGRKKIQKEGSFSDIRQLNGMMIDGCHQNNHLNMPTAKIKIILIPYTDHDNHEINKVIKKINQFVFLVFKQRAKKLSDQQYVSLLKFFNVNLPKVNGMLDHQAFKQRDFMNVANEKLLQKLYKVMNSENGKVEPIIGKNNLNYFVGKGNNYYLVRQIVKRRVWWTRATREDFATHESIASEDSNPHYGCNFIWTQWKKNKHLEYLRKVPKEEQNQLRMYNRLEDNFHLSNKKALFRNIVHYYRAAGMDPFEVAIPLTFHIKQVNGTDADYQGFLKSFETEKEAKISENVWIIKPGEDTNRGCGINVSNNLQEIKQILRTEFNKRSSRTMIVQRYIEKPLLIHGRKFDIRCYALLTTVNGCLKGYFYRDCYFRTSSKEFSIENLSNKYIHLTNDAIQKNSEDYGKFENGNKLSINDFQRYLDSHHAALSINFMRDIFSQIERLVTDTFRSVYGKIDPHRIKNCFELFGYDFMIDDQFRVYLIEANTNPCLEISCPLLARIIPEVVDNTFTIALDPLFQPGQFDKEPSFHSQNQQSDIFQATSTSPFTNSTGKAATASKVNKRARRMELLPQVKYQLVFDEKKDGKLILEQRQKYREQHREEFHEDDYEQDRGDLYPDEEACEEEESGEEAD</sequence>
<dbReference type="Pfam" id="PF03133">
    <property type="entry name" value="TTL"/>
    <property type="match status" value="1"/>
</dbReference>
<dbReference type="PANTHER" id="PTHR46069">
    <property type="entry name" value="TUBULIN TYROSINE LIGASE"/>
    <property type="match status" value="1"/>
</dbReference>
<evidence type="ECO:0000313" key="3">
    <source>
        <dbReference type="Proteomes" id="UP000785679"/>
    </source>
</evidence>
<dbReference type="OrthoDB" id="196367at2759"/>
<evidence type="ECO:0008006" key="4">
    <source>
        <dbReference type="Google" id="ProtNLM"/>
    </source>
</evidence>
<dbReference type="PANTHER" id="PTHR46069:SF1">
    <property type="entry name" value="CHROMOSOME UNDETERMINED SCAFFOLD_125, WHOLE GENOME SHOTGUN SEQUENCE"/>
    <property type="match status" value="1"/>
</dbReference>
<feature type="region of interest" description="Disordered" evidence="1">
    <location>
        <begin position="290"/>
        <end position="316"/>
    </location>
</feature>
<dbReference type="Gene3D" id="3.30.470.20">
    <property type="entry name" value="ATP-grasp fold, B domain"/>
    <property type="match status" value="1"/>
</dbReference>
<proteinExistence type="predicted"/>
<feature type="compositionally biased region" description="Polar residues" evidence="1">
    <location>
        <begin position="378"/>
        <end position="387"/>
    </location>
</feature>
<feature type="region of interest" description="Disordered" evidence="1">
    <location>
        <begin position="362"/>
        <end position="392"/>
    </location>
</feature>
<organism evidence="2 3">
    <name type="scientific">Halteria grandinella</name>
    <dbReference type="NCBI Taxonomy" id="5974"/>
    <lineage>
        <taxon>Eukaryota</taxon>
        <taxon>Sar</taxon>
        <taxon>Alveolata</taxon>
        <taxon>Ciliophora</taxon>
        <taxon>Intramacronucleata</taxon>
        <taxon>Spirotrichea</taxon>
        <taxon>Stichotrichia</taxon>
        <taxon>Sporadotrichida</taxon>
        <taxon>Halteriidae</taxon>
        <taxon>Halteria</taxon>
    </lineage>
</organism>
<dbReference type="SUPFAM" id="SSF56059">
    <property type="entry name" value="Glutathione synthetase ATP-binding domain-like"/>
    <property type="match status" value="1"/>
</dbReference>
<accession>A0A8J8T968</accession>
<comment type="caution">
    <text evidence="2">The sequence shown here is derived from an EMBL/GenBank/DDBJ whole genome shotgun (WGS) entry which is preliminary data.</text>
</comment>
<protein>
    <recommendedName>
        <fullName evidence="4">Tubulin-tyrosine ligase family protein</fullName>
    </recommendedName>
</protein>
<dbReference type="EMBL" id="RRYP01000736">
    <property type="protein sequence ID" value="TNV86929.1"/>
    <property type="molecule type" value="Genomic_DNA"/>
</dbReference>
<dbReference type="Proteomes" id="UP000785679">
    <property type="component" value="Unassembled WGS sequence"/>
</dbReference>
<reference evidence="2" key="1">
    <citation type="submission" date="2019-06" db="EMBL/GenBank/DDBJ databases">
        <authorList>
            <person name="Zheng W."/>
        </authorList>
    </citation>
    <scope>NUCLEOTIDE SEQUENCE</scope>
    <source>
        <strain evidence="2">QDHG01</strain>
    </source>
</reference>
<evidence type="ECO:0000256" key="1">
    <source>
        <dbReference type="SAM" id="MobiDB-lite"/>
    </source>
</evidence>
<feature type="compositionally biased region" description="Basic and acidic residues" evidence="1">
    <location>
        <begin position="655"/>
        <end position="666"/>
    </location>
</feature>
<name>A0A8J8T968_HALGN</name>
<dbReference type="InterPro" id="IPR004344">
    <property type="entry name" value="TTL/TTLL_fam"/>
</dbReference>
<feature type="compositionally biased region" description="Acidic residues" evidence="1">
    <location>
        <begin position="1544"/>
        <end position="1560"/>
    </location>
</feature>
<gene>
    <name evidence="2" type="ORF">FGO68_gene9964</name>
</gene>
<feature type="region of interest" description="Disordered" evidence="1">
    <location>
        <begin position="655"/>
        <end position="684"/>
    </location>
</feature>
<dbReference type="PROSITE" id="PS51221">
    <property type="entry name" value="TTL"/>
    <property type="match status" value="1"/>
</dbReference>
<evidence type="ECO:0000313" key="2">
    <source>
        <dbReference type="EMBL" id="TNV86929.1"/>
    </source>
</evidence>